<dbReference type="EMBL" id="FOEC01000010">
    <property type="protein sequence ID" value="SEO89680.1"/>
    <property type="molecule type" value="Genomic_DNA"/>
</dbReference>
<dbReference type="RefSeq" id="WP_066660595.1">
    <property type="nucleotide sequence ID" value="NZ_CP011402.1"/>
</dbReference>
<evidence type="ECO:0000313" key="2">
    <source>
        <dbReference type="Proteomes" id="UP000182975"/>
    </source>
</evidence>
<sequence>MSARADMVSWGPYSAGRAHVFRAYGQFISGNEAGLFVVLSGADCTDAAREALAKSAQALGYGADGVTFVSVAGQELSGDALYEVVEGLDPIALVCAGEEATRLFSQAYRLQAAPHAAQRVQGREVRLLPQIAQNMETPQGKQLVWHALKSLPRLDA</sequence>
<organism evidence="1 2">
    <name type="scientific">Denitrobacterium detoxificans</name>
    <dbReference type="NCBI Taxonomy" id="79604"/>
    <lineage>
        <taxon>Bacteria</taxon>
        <taxon>Bacillati</taxon>
        <taxon>Actinomycetota</taxon>
        <taxon>Coriobacteriia</taxon>
        <taxon>Eggerthellales</taxon>
        <taxon>Eggerthellaceae</taxon>
        <taxon>Denitrobacterium</taxon>
    </lineage>
</organism>
<reference evidence="2" key="1">
    <citation type="submission" date="2016-10" db="EMBL/GenBank/DDBJ databases">
        <authorList>
            <person name="Varghese N."/>
        </authorList>
    </citation>
    <scope>NUCLEOTIDE SEQUENCE [LARGE SCALE GENOMIC DNA]</scope>
    <source>
        <strain evidence="2">DSM 21843</strain>
    </source>
</reference>
<gene>
    <name evidence="1" type="ORF">SAMN02910314_01543</name>
</gene>
<dbReference type="Proteomes" id="UP000182975">
    <property type="component" value="Unassembled WGS sequence"/>
</dbReference>
<dbReference type="OrthoDB" id="6174426at2"/>
<name>A0A1H8TF13_9ACTN</name>
<dbReference type="AlphaFoldDB" id="A0A1H8TF13"/>
<evidence type="ECO:0000313" key="1">
    <source>
        <dbReference type="EMBL" id="SEO89680.1"/>
    </source>
</evidence>
<accession>A0A1H8TF13</accession>
<protein>
    <submittedName>
        <fullName evidence="1">Uncharacterized protein</fullName>
    </submittedName>
</protein>
<proteinExistence type="predicted"/>
<keyword evidence="2" id="KW-1185">Reference proteome</keyword>
<dbReference type="STRING" id="79604.AAY81_01630"/>